<dbReference type="SUPFAM" id="SSF56059">
    <property type="entry name" value="Glutathione synthetase ATP-binding domain-like"/>
    <property type="match status" value="1"/>
</dbReference>
<dbReference type="NCBIfam" id="TIGR00514">
    <property type="entry name" value="accC"/>
    <property type="match status" value="1"/>
</dbReference>
<evidence type="ECO:0000256" key="7">
    <source>
        <dbReference type="ARBA" id="ARBA00023267"/>
    </source>
</evidence>
<gene>
    <name evidence="12" type="ordered locus">Rcas_4290</name>
</gene>
<dbReference type="GO" id="GO:2001295">
    <property type="term" value="P:malonyl-CoA biosynthetic process"/>
    <property type="evidence" value="ECO:0007669"/>
    <property type="project" value="UniProtKB-UniPathway"/>
</dbReference>
<dbReference type="NCBIfam" id="NF006367">
    <property type="entry name" value="PRK08591.1"/>
    <property type="match status" value="1"/>
</dbReference>
<feature type="domain" description="Lipoyl-binding" evidence="9">
    <location>
        <begin position="507"/>
        <end position="584"/>
    </location>
</feature>
<feature type="domain" description="Biotin carboxylation" evidence="11">
    <location>
        <begin position="1"/>
        <end position="445"/>
    </location>
</feature>
<dbReference type="PROSITE" id="PS50975">
    <property type="entry name" value="ATP_GRASP"/>
    <property type="match status" value="1"/>
</dbReference>
<dbReference type="GO" id="GO:0005524">
    <property type="term" value="F:ATP binding"/>
    <property type="evidence" value="ECO:0007669"/>
    <property type="project" value="UniProtKB-UniRule"/>
</dbReference>
<evidence type="ECO:0000313" key="12">
    <source>
        <dbReference type="EMBL" id="ABU60317.1"/>
    </source>
</evidence>
<protein>
    <recommendedName>
        <fullName evidence="2">biotin carboxylase</fullName>
        <ecNumber evidence="2">6.3.4.14</ecNumber>
    </recommendedName>
</protein>
<evidence type="ECO:0000256" key="3">
    <source>
        <dbReference type="ARBA" id="ARBA00022598"/>
    </source>
</evidence>
<dbReference type="InterPro" id="IPR050856">
    <property type="entry name" value="Biotin_carboxylase_complex"/>
</dbReference>
<dbReference type="FunFam" id="3.30.1490.20:FF:000003">
    <property type="entry name" value="acetyl-CoA carboxylase isoform X1"/>
    <property type="match status" value="1"/>
</dbReference>
<dbReference type="PROSITE" id="PS00188">
    <property type="entry name" value="BIOTIN"/>
    <property type="match status" value="1"/>
</dbReference>
<dbReference type="UniPathway" id="UPA00655">
    <property type="reaction ID" value="UER00711"/>
</dbReference>
<dbReference type="KEGG" id="rca:Rcas_4290"/>
<dbReference type="PROSITE" id="PS00867">
    <property type="entry name" value="CPSASE_2"/>
    <property type="match status" value="1"/>
</dbReference>
<dbReference type="RefSeq" id="WP_012122738.1">
    <property type="nucleotide sequence ID" value="NC_009767.1"/>
</dbReference>
<dbReference type="InterPro" id="IPR011053">
    <property type="entry name" value="Single_hybrid_motif"/>
</dbReference>
<dbReference type="InterPro" id="IPR016185">
    <property type="entry name" value="PreATP-grasp_dom_sf"/>
</dbReference>
<dbReference type="Pfam" id="PF00364">
    <property type="entry name" value="Biotin_lipoyl"/>
    <property type="match status" value="1"/>
</dbReference>
<keyword evidence="3" id="KW-0436">Ligase</keyword>
<dbReference type="InterPro" id="IPR000089">
    <property type="entry name" value="Biotin_lipoyl"/>
</dbReference>
<keyword evidence="4 8" id="KW-0547">Nucleotide-binding</keyword>
<dbReference type="CDD" id="cd06850">
    <property type="entry name" value="biotinyl_domain"/>
    <property type="match status" value="1"/>
</dbReference>
<dbReference type="STRING" id="383372.Rcas_4290"/>
<dbReference type="InterPro" id="IPR005481">
    <property type="entry name" value="BC-like_N"/>
</dbReference>
<dbReference type="Proteomes" id="UP000000263">
    <property type="component" value="Chromosome"/>
</dbReference>
<dbReference type="SUPFAM" id="SSF51230">
    <property type="entry name" value="Single hybrid motif"/>
    <property type="match status" value="1"/>
</dbReference>
<evidence type="ECO:0000313" key="13">
    <source>
        <dbReference type="Proteomes" id="UP000000263"/>
    </source>
</evidence>
<dbReference type="SMR" id="A7NRX1"/>
<dbReference type="eggNOG" id="COG4770">
    <property type="taxonomic scope" value="Bacteria"/>
</dbReference>
<dbReference type="InterPro" id="IPR005482">
    <property type="entry name" value="Biotin_COase_C"/>
</dbReference>
<evidence type="ECO:0000259" key="9">
    <source>
        <dbReference type="PROSITE" id="PS50968"/>
    </source>
</evidence>
<dbReference type="InterPro" id="IPR011764">
    <property type="entry name" value="Biotin_carboxylation_dom"/>
</dbReference>
<dbReference type="PROSITE" id="PS50979">
    <property type="entry name" value="BC"/>
    <property type="match status" value="1"/>
</dbReference>
<dbReference type="AlphaFoldDB" id="A7NRX1"/>
<evidence type="ECO:0000259" key="11">
    <source>
        <dbReference type="PROSITE" id="PS50979"/>
    </source>
</evidence>
<dbReference type="InterPro" id="IPR011761">
    <property type="entry name" value="ATP-grasp"/>
</dbReference>
<dbReference type="InterPro" id="IPR005479">
    <property type="entry name" value="CPAse_ATP-bd"/>
</dbReference>
<keyword evidence="6" id="KW-0460">Magnesium</keyword>
<dbReference type="OrthoDB" id="9807469at2"/>
<dbReference type="SUPFAM" id="SSF52440">
    <property type="entry name" value="PreATP-grasp domain"/>
    <property type="match status" value="1"/>
</dbReference>
<dbReference type="PANTHER" id="PTHR18866:SF33">
    <property type="entry name" value="METHYLCROTONOYL-COA CARBOXYLASE SUBUNIT ALPHA, MITOCHONDRIAL-RELATED"/>
    <property type="match status" value="1"/>
</dbReference>
<dbReference type="EMBL" id="CP000804">
    <property type="protein sequence ID" value="ABU60317.1"/>
    <property type="molecule type" value="Genomic_DNA"/>
</dbReference>
<dbReference type="Pfam" id="PF02786">
    <property type="entry name" value="CPSase_L_D2"/>
    <property type="match status" value="1"/>
</dbReference>
<dbReference type="SMART" id="SM00878">
    <property type="entry name" value="Biotin_carb_C"/>
    <property type="match status" value="1"/>
</dbReference>
<evidence type="ECO:0000256" key="2">
    <source>
        <dbReference type="ARBA" id="ARBA00013263"/>
    </source>
</evidence>
<name>A7NRX1_ROSCS</name>
<dbReference type="EC" id="6.3.4.14" evidence="2"/>
<dbReference type="Gene3D" id="3.30.470.20">
    <property type="entry name" value="ATP-grasp fold, B domain"/>
    <property type="match status" value="1"/>
</dbReference>
<accession>A7NRX1</accession>
<dbReference type="InterPro" id="IPR004549">
    <property type="entry name" value="Acetyl_CoA_COase_biotin_COase"/>
</dbReference>
<dbReference type="HOGENOM" id="CLU_000395_3_1_0"/>
<dbReference type="GO" id="GO:0004075">
    <property type="term" value="F:biotin carboxylase activity"/>
    <property type="evidence" value="ECO:0007669"/>
    <property type="project" value="UniProtKB-EC"/>
</dbReference>
<evidence type="ECO:0000259" key="10">
    <source>
        <dbReference type="PROSITE" id="PS50975"/>
    </source>
</evidence>
<organism evidence="12 13">
    <name type="scientific">Roseiflexus castenholzii (strain DSM 13941 / HLO8)</name>
    <dbReference type="NCBI Taxonomy" id="383372"/>
    <lineage>
        <taxon>Bacteria</taxon>
        <taxon>Bacillati</taxon>
        <taxon>Chloroflexota</taxon>
        <taxon>Chloroflexia</taxon>
        <taxon>Chloroflexales</taxon>
        <taxon>Roseiflexineae</taxon>
        <taxon>Roseiflexaceae</taxon>
        <taxon>Roseiflexus</taxon>
    </lineage>
</organism>
<dbReference type="InterPro" id="IPR001882">
    <property type="entry name" value="Biotin_BS"/>
</dbReference>
<feature type="domain" description="ATP-grasp" evidence="10">
    <location>
        <begin position="120"/>
        <end position="316"/>
    </location>
</feature>
<dbReference type="Gene3D" id="2.40.50.100">
    <property type="match status" value="1"/>
</dbReference>
<dbReference type="GO" id="GO:0046872">
    <property type="term" value="F:metal ion binding"/>
    <property type="evidence" value="ECO:0007669"/>
    <property type="project" value="InterPro"/>
</dbReference>
<dbReference type="PANTHER" id="PTHR18866">
    <property type="entry name" value="CARBOXYLASE:PYRUVATE/ACETYL-COA/PROPIONYL-COA CARBOXYLASE"/>
    <property type="match status" value="1"/>
</dbReference>
<dbReference type="InterPro" id="IPR011054">
    <property type="entry name" value="Rudment_hybrid_motif"/>
</dbReference>
<evidence type="ECO:0000256" key="1">
    <source>
        <dbReference type="ARBA" id="ARBA00001953"/>
    </source>
</evidence>
<evidence type="ECO:0000256" key="5">
    <source>
        <dbReference type="ARBA" id="ARBA00022840"/>
    </source>
</evidence>
<dbReference type="SUPFAM" id="SSF51246">
    <property type="entry name" value="Rudiment single hybrid motif"/>
    <property type="match status" value="1"/>
</dbReference>
<dbReference type="FunFam" id="3.40.50.20:FF:000010">
    <property type="entry name" value="Propionyl-CoA carboxylase subunit alpha"/>
    <property type="match status" value="1"/>
</dbReference>
<dbReference type="Pfam" id="PF02785">
    <property type="entry name" value="Biotin_carb_C"/>
    <property type="match status" value="1"/>
</dbReference>
<evidence type="ECO:0000256" key="4">
    <source>
        <dbReference type="ARBA" id="ARBA00022741"/>
    </source>
</evidence>
<dbReference type="Pfam" id="PF00289">
    <property type="entry name" value="Biotin_carb_N"/>
    <property type="match status" value="1"/>
</dbReference>
<dbReference type="FunFam" id="3.30.470.20:FF:000028">
    <property type="entry name" value="Methylcrotonoyl-CoA carboxylase subunit alpha, mitochondrial"/>
    <property type="match status" value="1"/>
</dbReference>
<keyword evidence="13" id="KW-1185">Reference proteome</keyword>
<sequence length="591" mass="64280">MFDTVLVANRGEIALRVMRACKELGLRTVAIYSEADRHAPHVAYADAAYLVGPASAAQSYLNIERIIEVARESGAGAVHPGYGFLAENPSFARAVTLAGLVFIGPPAEVMERMGGKVAARREAKAAGVPVVPGTLYPIGTLEELRACAHEYGYPIAIKAVAGGGGRGFRVVFEEGELRQAFESARREAELGFGNADVYVEKYLTDPRHIEIQVLADAHGNVIHLGERECSVQRRHQKLIEESPSPVMTPELRKRMGEAAVRLATQVGYVSAGTLEFIYQDGEFYFLEMNTRIQVEHTVTEMVTGVDLVKAQLRIARGERLWLTQHDIVMRGHAIECRINAEDPASNFRPSLGTLVEYSEPYGFGVRVDSGVHKGYTIPQHYDSLIAKLICWGDDRAEAIARMRRALTDYRIVGVAHTIPFHLLTMSHPVFQEGKATINFIPHHLADQLGALSQGFLSPVSAAAVSSGPARIFEVEVNGRLFTVRVAEAETRAERTERRTRQASDRAAHRALHPIADGVASALQGTISAVLVSPGQEVEAGQVVFVIEAMKMENEIAAPRKGVIGEVRVQVGQAVEPGTVLATYRAAGEVAA</sequence>
<evidence type="ECO:0000256" key="8">
    <source>
        <dbReference type="PROSITE-ProRule" id="PRU00409"/>
    </source>
</evidence>
<comment type="cofactor">
    <cofactor evidence="1">
        <name>biotin</name>
        <dbReference type="ChEBI" id="CHEBI:57586"/>
    </cofactor>
</comment>
<keyword evidence="7" id="KW-0092">Biotin</keyword>
<proteinExistence type="predicted"/>
<dbReference type="PROSITE" id="PS50968">
    <property type="entry name" value="BIOTINYL_LIPOYL"/>
    <property type="match status" value="1"/>
</dbReference>
<evidence type="ECO:0000256" key="6">
    <source>
        <dbReference type="ARBA" id="ARBA00022842"/>
    </source>
</evidence>
<reference evidence="12 13" key="1">
    <citation type="submission" date="2007-08" db="EMBL/GenBank/DDBJ databases">
        <title>Complete sequence of Roseiflexus castenholzii DSM 13941.</title>
        <authorList>
            <consortium name="US DOE Joint Genome Institute"/>
            <person name="Copeland A."/>
            <person name="Lucas S."/>
            <person name="Lapidus A."/>
            <person name="Barry K."/>
            <person name="Glavina del Rio T."/>
            <person name="Dalin E."/>
            <person name="Tice H."/>
            <person name="Pitluck S."/>
            <person name="Thompson L.S."/>
            <person name="Brettin T."/>
            <person name="Bruce D."/>
            <person name="Detter J.C."/>
            <person name="Han C."/>
            <person name="Tapia R."/>
            <person name="Schmutz J."/>
            <person name="Larimer F."/>
            <person name="Land M."/>
            <person name="Hauser L."/>
            <person name="Kyrpides N."/>
            <person name="Mikhailova N."/>
            <person name="Bryant D.A."/>
            <person name="Hanada S."/>
            <person name="Tsukatani Y."/>
            <person name="Richardson P."/>
        </authorList>
    </citation>
    <scope>NUCLEOTIDE SEQUENCE [LARGE SCALE GENOMIC DNA]</scope>
    <source>
        <strain evidence="13">DSM 13941 / HLO8</strain>
    </source>
</reference>
<keyword evidence="5 8" id="KW-0067">ATP-binding</keyword>